<evidence type="ECO:0000256" key="1">
    <source>
        <dbReference type="ARBA" id="ARBA00022448"/>
    </source>
</evidence>
<keyword evidence="7" id="KW-1185">Reference proteome</keyword>
<dbReference type="GO" id="GO:0016020">
    <property type="term" value="C:membrane"/>
    <property type="evidence" value="ECO:0007669"/>
    <property type="project" value="InterPro"/>
</dbReference>
<evidence type="ECO:0000256" key="2">
    <source>
        <dbReference type="ARBA" id="ARBA00022592"/>
    </source>
</evidence>
<dbReference type="Pfam" id="PF00005">
    <property type="entry name" value="ABC_tran"/>
    <property type="match status" value="1"/>
</dbReference>
<organism evidence="6 7">
    <name type="scientific">Vibrio thalassae</name>
    <dbReference type="NCBI Taxonomy" id="1243014"/>
    <lineage>
        <taxon>Bacteria</taxon>
        <taxon>Pseudomonadati</taxon>
        <taxon>Pseudomonadota</taxon>
        <taxon>Gammaproteobacteria</taxon>
        <taxon>Vibrionales</taxon>
        <taxon>Vibrionaceae</taxon>
        <taxon>Vibrio</taxon>
    </lineage>
</organism>
<dbReference type="PROSITE" id="PS50893">
    <property type="entry name" value="ABC_TRANSPORTER_2"/>
    <property type="match status" value="1"/>
</dbReference>
<dbReference type="Proteomes" id="UP000219336">
    <property type="component" value="Unassembled WGS sequence"/>
</dbReference>
<sequence>MSFQPSSQLAGSVSNLTIAFGSNQVVRNANMDFYRHQIHVLTGASGSGKTTFLRALNRLNDCFSECKTTGDIKLTLNDTQHYVQQTPEHQLPQLRQKVGMVFQHPQLLPGSVLDNLLLPLRIVNSVTGQKAHQIAQTALKQAALWEEVSDRLSDHAASLSGGQQQRLCLARTLALEPEILLLDEPTASLDKHTAQQIETLIVELAKRYTIIMVSHSAKQTEKLANRVSHFESGKVFTH</sequence>
<evidence type="ECO:0000256" key="3">
    <source>
        <dbReference type="ARBA" id="ARBA00022741"/>
    </source>
</evidence>
<proteinExistence type="predicted"/>
<keyword evidence="6" id="KW-0378">Hydrolase</keyword>
<keyword evidence="4 6" id="KW-0067">ATP-binding</keyword>
<dbReference type="PANTHER" id="PTHR43423:SF1">
    <property type="entry name" value="ABC TRANSPORTER I FAMILY MEMBER 17"/>
    <property type="match status" value="1"/>
</dbReference>
<dbReference type="GO" id="GO:0005524">
    <property type="term" value="F:ATP binding"/>
    <property type="evidence" value="ECO:0007669"/>
    <property type="project" value="UniProtKB-KW"/>
</dbReference>
<dbReference type="InterPro" id="IPR003593">
    <property type="entry name" value="AAA+_ATPase"/>
</dbReference>
<dbReference type="PANTHER" id="PTHR43423">
    <property type="entry name" value="ABC TRANSPORTER I FAMILY MEMBER 17"/>
    <property type="match status" value="1"/>
</dbReference>
<dbReference type="EMBL" id="OANU01000107">
    <property type="protein sequence ID" value="SNX50217.1"/>
    <property type="molecule type" value="Genomic_DNA"/>
</dbReference>
<dbReference type="GO" id="GO:0016887">
    <property type="term" value="F:ATP hydrolysis activity"/>
    <property type="evidence" value="ECO:0007669"/>
    <property type="project" value="InterPro"/>
</dbReference>
<dbReference type="SMART" id="SM00382">
    <property type="entry name" value="AAA"/>
    <property type="match status" value="1"/>
</dbReference>
<dbReference type="CDD" id="cd03260">
    <property type="entry name" value="ABC_PstB_phosphate_transporter"/>
    <property type="match status" value="1"/>
</dbReference>
<evidence type="ECO:0000313" key="6">
    <source>
        <dbReference type="EMBL" id="SNX50217.1"/>
    </source>
</evidence>
<name>A0A240END6_9VIBR</name>
<dbReference type="EC" id="3.6.3.27" evidence="6"/>
<dbReference type="SUPFAM" id="SSF52540">
    <property type="entry name" value="P-loop containing nucleoside triphosphate hydrolases"/>
    <property type="match status" value="1"/>
</dbReference>
<keyword evidence="3" id="KW-0547">Nucleotide-binding</keyword>
<evidence type="ECO:0000313" key="7">
    <source>
        <dbReference type="Proteomes" id="UP000219336"/>
    </source>
</evidence>
<dbReference type="InterPro" id="IPR005670">
    <property type="entry name" value="PstB-like"/>
</dbReference>
<dbReference type="GO" id="GO:0005315">
    <property type="term" value="F:phosphate transmembrane transporter activity"/>
    <property type="evidence" value="ECO:0007669"/>
    <property type="project" value="InterPro"/>
</dbReference>
<dbReference type="AlphaFoldDB" id="A0A240END6"/>
<dbReference type="GO" id="GO:0035435">
    <property type="term" value="P:phosphate ion transmembrane transport"/>
    <property type="evidence" value="ECO:0007669"/>
    <property type="project" value="InterPro"/>
</dbReference>
<keyword evidence="1" id="KW-0813">Transport</keyword>
<accession>A0A240END6</accession>
<keyword evidence="2" id="KW-0592">Phosphate transport</keyword>
<dbReference type="Gene3D" id="3.40.50.300">
    <property type="entry name" value="P-loop containing nucleotide triphosphate hydrolases"/>
    <property type="match status" value="1"/>
</dbReference>
<dbReference type="InterPro" id="IPR003439">
    <property type="entry name" value="ABC_transporter-like_ATP-bd"/>
</dbReference>
<dbReference type="PROSITE" id="PS00211">
    <property type="entry name" value="ABC_TRANSPORTER_1"/>
    <property type="match status" value="1"/>
</dbReference>
<protein>
    <submittedName>
        <fullName evidence="6">Phosphate import ATP-binding protein PstB 3</fullName>
        <ecNumber evidence="6">3.6.3.27</ecNumber>
    </submittedName>
</protein>
<reference evidence="7" key="1">
    <citation type="submission" date="2016-06" db="EMBL/GenBank/DDBJ databases">
        <authorList>
            <person name="Rodrigo-Torres L."/>
            <person name="Arahal R.D."/>
            <person name="Lucena T."/>
        </authorList>
    </citation>
    <scope>NUCLEOTIDE SEQUENCE [LARGE SCALE GENOMIC DNA]</scope>
    <source>
        <strain evidence="7">CECT8203</strain>
    </source>
</reference>
<evidence type="ECO:0000256" key="4">
    <source>
        <dbReference type="ARBA" id="ARBA00022840"/>
    </source>
</evidence>
<dbReference type="RefSeq" id="WP_096995169.1">
    <property type="nucleotide sequence ID" value="NZ_JBHSII010000011.1"/>
</dbReference>
<gene>
    <name evidence="6" type="primary">pstB3_2</name>
    <name evidence="6" type="ORF">VTH8203_03871</name>
</gene>
<dbReference type="InterPro" id="IPR027417">
    <property type="entry name" value="P-loop_NTPase"/>
</dbReference>
<dbReference type="OrthoDB" id="5872585at2"/>
<evidence type="ECO:0000259" key="5">
    <source>
        <dbReference type="PROSITE" id="PS50893"/>
    </source>
</evidence>
<dbReference type="InterPro" id="IPR017871">
    <property type="entry name" value="ABC_transporter-like_CS"/>
</dbReference>
<feature type="domain" description="ABC transporter" evidence="5">
    <location>
        <begin position="11"/>
        <end position="237"/>
    </location>
</feature>